<gene>
    <name evidence="2" type="ORF">ZEAMMB73_Zm00001d021987</name>
</gene>
<dbReference type="AlphaFoldDB" id="A0A1D6IIA7"/>
<accession>A0A1D6IIA7</accession>
<comment type="catalytic activity">
    <reaction evidence="1">
        <text>S-ubiquitinyl-[E2 ubiquitin-conjugating enzyme]-L-cysteine + [acceptor protein]-L-lysine = [E2 ubiquitin-conjugating enzyme]-L-cysteine + N(6)-ubiquitinyl-[acceptor protein]-L-lysine.</text>
        <dbReference type="EC" id="2.3.2.27"/>
    </reaction>
</comment>
<dbReference type="GO" id="GO:0006281">
    <property type="term" value="P:DNA repair"/>
    <property type="evidence" value="ECO:0007669"/>
    <property type="project" value="UniProtKB-KW"/>
</dbReference>
<proteinExistence type="inferred from homology"/>
<dbReference type="GO" id="GO:0005681">
    <property type="term" value="C:spliceosomal complex"/>
    <property type="evidence" value="ECO:0007669"/>
    <property type="project" value="UniProtKB-KW"/>
</dbReference>
<dbReference type="SMR" id="A0A1D6IIA7"/>
<dbReference type="GO" id="GO:0000398">
    <property type="term" value="P:mRNA splicing, via spliceosome"/>
    <property type="evidence" value="ECO:0007669"/>
    <property type="project" value="InterPro"/>
</dbReference>
<dbReference type="InterPro" id="IPR036322">
    <property type="entry name" value="WD40_repeat_dom_sf"/>
</dbReference>
<keyword evidence="1" id="KW-0507">mRNA processing</keyword>
<dbReference type="PANTHER" id="PTHR43995:SF1">
    <property type="entry name" value="PRE-MRNA-PROCESSING FACTOR 19"/>
    <property type="match status" value="1"/>
</dbReference>
<dbReference type="InterPro" id="IPR038959">
    <property type="entry name" value="Prp19"/>
</dbReference>
<keyword evidence="1" id="KW-0539">Nucleus</keyword>
<dbReference type="GO" id="GO:0061630">
    <property type="term" value="F:ubiquitin protein ligase activity"/>
    <property type="evidence" value="ECO:0007669"/>
    <property type="project" value="UniProtKB-UniRule"/>
</dbReference>
<organism evidence="2">
    <name type="scientific">Zea mays</name>
    <name type="common">Maize</name>
    <dbReference type="NCBI Taxonomy" id="4577"/>
    <lineage>
        <taxon>Eukaryota</taxon>
        <taxon>Viridiplantae</taxon>
        <taxon>Streptophyta</taxon>
        <taxon>Embryophyta</taxon>
        <taxon>Tracheophyta</taxon>
        <taxon>Spermatophyta</taxon>
        <taxon>Magnoliopsida</taxon>
        <taxon>Liliopsida</taxon>
        <taxon>Poales</taxon>
        <taxon>Poaceae</taxon>
        <taxon>PACMAD clade</taxon>
        <taxon>Panicoideae</taxon>
        <taxon>Andropogonodae</taxon>
        <taxon>Andropogoneae</taxon>
        <taxon>Tripsacinae</taxon>
        <taxon>Zea</taxon>
    </lineage>
</organism>
<evidence type="ECO:0000313" key="2">
    <source>
        <dbReference type="EMBL" id="ONM59220.1"/>
    </source>
</evidence>
<comment type="pathway">
    <text evidence="1">Protein modification; protein ubiquitination.</text>
</comment>
<dbReference type="InParanoid" id="A0A1D6IIA7"/>
<reference evidence="2" key="1">
    <citation type="submission" date="2015-12" db="EMBL/GenBank/DDBJ databases">
        <title>Update maize B73 reference genome by single molecule sequencing technologies.</title>
        <authorList>
            <consortium name="Maize Genome Sequencing Project"/>
            <person name="Ware D."/>
        </authorList>
    </citation>
    <scope>NUCLEOTIDE SEQUENCE [LARGE SCALE GENOMIC DNA]</scope>
    <source>
        <tissue evidence="2">Seedling</tissue>
    </source>
</reference>
<name>A0A1D6IIA7_MAIZE</name>
<keyword evidence="1" id="KW-0234">DNA repair</keyword>
<keyword evidence="1" id="KW-0833">Ubl conjugation pathway</keyword>
<comment type="subcellular location">
    <subcellularLocation>
        <location evidence="1">Nucleus</location>
    </subcellularLocation>
</comment>
<dbReference type="GO" id="GO:0070534">
    <property type="term" value="P:protein K63-linked ubiquitination"/>
    <property type="evidence" value="ECO:0007669"/>
    <property type="project" value="UniProtKB-UniRule"/>
</dbReference>
<dbReference type="InterPro" id="IPR015943">
    <property type="entry name" value="WD40/YVTN_repeat-like_dom_sf"/>
</dbReference>
<comment type="subunit">
    <text evidence="1">Homotetramer.</text>
</comment>
<dbReference type="EMBL" id="CM007650">
    <property type="protein sequence ID" value="ONM59220.1"/>
    <property type="molecule type" value="Genomic_DNA"/>
</dbReference>
<keyword evidence="1" id="KW-0508">mRNA splicing</keyword>
<dbReference type="STRING" id="4577.A0A1D6IIA7"/>
<sequence>MSFSENGYFLATAAHDGVKLWDLRKLRNFRTFSSYDLDTPTNTVEFDFSGNYLAIGLI</sequence>
<keyword evidence="1" id="KW-0227">DNA damage</keyword>
<keyword evidence="1" id="KW-0747">Spliceosome</keyword>
<dbReference type="GO" id="GO:0000974">
    <property type="term" value="C:Prp19 complex"/>
    <property type="evidence" value="ECO:0007669"/>
    <property type="project" value="UniProtKB-UniRule"/>
</dbReference>
<comment type="function">
    <text evidence="1">Ubiquitin-protein ligase which is mainly involved pre-mRNA splicing and DNA repair. Required for pre-mRNA splicing as component of the spliceosome.</text>
</comment>
<comment type="similarity">
    <text evidence="1">Belongs to the WD repeat PRP19 family.</text>
</comment>
<evidence type="ECO:0000256" key="1">
    <source>
        <dbReference type="RuleBase" id="RU367101"/>
    </source>
</evidence>
<dbReference type="SUPFAM" id="SSF50978">
    <property type="entry name" value="WD40 repeat-like"/>
    <property type="match status" value="1"/>
</dbReference>
<dbReference type="Gene3D" id="2.130.10.10">
    <property type="entry name" value="YVTN repeat-like/Quinoprotein amine dehydrogenase"/>
    <property type="match status" value="1"/>
</dbReference>
<dbReference type="EC" id="2.3.2.27" evidence="1"/>
<keyword evidence="1" id="KW-0808">Transferase</keyword>
<dbReference type="UniPathway" id="UPA00143"/>
<protein>
    <recommendedName>
        <fullName evidence="1">Pre-mRNA-processing factor 19</fullName>
        <ecNumber evidence="1">2.3.2.27</ecNumber>
    </recommendedName>
</protein>
<dbReference type="PANTHER" id="PTHR43995">
    <property type="entry name" value="PRE-MRNA-PROCESSING FACTOR 19"/>
    <property type="match status" value="1"/>
</dbReference>